<dbReference type="EMBL" id="MHOM01000025">
    <property type="protein sequence ID" value="OGZ64229.1"/>
    <property type="molecule type" value="Genomic_DNA"/>
</dbReference>
<dbReference type="PANTHER" id="PTHR43046">
    <property type="entry name" value="GDP-MANNOSE MANNOSYL HYDROLASE"/>
    <property type="match status" value="1"/>
</dbReference>
<dbReference type="Pfam" id="PF00293">
    <property type="entry name" value="NUDIX"/>
    <property type="match status" value="1"/>
</dbReference>
<evidence type="ECO:0000313" key="4">
    <source>
        <dbReference type="EMBL" id="OGZ64229.1"/>
    </source>
</evidence>
<feature type="domain" description="Nudix hydrolase" evidence="3">
    <location>
        <begin position="7"/>
        <end position="140"/>
    </location>
</feature>
<proteinExistence type="predicted"/>
<comment type="caution">
    <text evidence="4">The sequence shown here is derived from an EMBL/GenBank/DDBJ whole genome shotgun (WGS) entry which is preliminary data.</text>
</comment>
<evidence type="ECO:0000259" key="3">
    <source>
        <dbReference type="PROSITE" id="PS51462"/>
    </source>
</evidence>
<organism evidence="4 5">
    <name type="scientific">Candidatus Staskawiczbacteria bacterium RIFCSPHIGHO2_01_FULL_36_16</name>
    <dbReference type="NCBI Taxonomy" id="1802200"/>
    <lineage>
        <taxon>Bacteria</taxon>
        <taxon>Candidatus Staskawicziibacteriota</taxon>
    </lineage>
</organism>
<dbReference type="PROSITE" id="PS51462">
    <property type="entry name" value="NUDIX"/>
    <property type="match status" value="1"/>
</dbReference>
<comment type="cofactor">
    <cofactor evidence="1">
        <name>Mg(2+)</name>
        <dbReference type="ChEBI" id="CHEBI:18420"/>
    </cofactor>
</comment>
<dbReference type="SUPFAM" id="SSF55811">
    <property type="entry name" value="Nudix"/>
    <property type="match status" value="1"/>
</dbReference>
<evidence type="ECO:0000313" key="5">
    <source>
        <dbReference type="Proteomes" id="UP000177190"/>
    </source>
</evidence>
<keyword evidence="2" id="KW-0378">Hydrolase</keyword>
<gene>
    <name evidence="4" type="ORF">A2812_03460</name>
</gene>
<evidence type="ECO:0000256" key="2">
    <source>
        <dbReference type="ARBA" id="ARBA00022801"/>
    </source>
</evidence>
<evidence type="ECO:0000256" key="1">
    <source>
        <dbReference type="ARBA" id="ARBA00001946"/>
    </source>
</evidence>
<dbReference type="Proteomes" id="UP000177190">
    <property type="component" value="Unassembled WGS sequence"/>
</dbReference>
<reference evidence="4 5" key="1">
    <citation type="journal article" date="2016" name="Nat. Commun.">
        <title>Thousands of microbial genomes shed light on interconnected biogeochemical processes in an aquifer system.</title>
        <authorList>
            <person name="Anantharaman K."/>
            <person name="Brown C.T."/>
            <person name="Hug L.A."/>
            <person name="Sharon I."/>
            <person name="Castelle C.J."/>
            <person name="Probst A.J."/>
            <person name="Thomas B.C."/>
            <person name="Singh A."/>
            <person name="Wilkins M.J."/>
            <person name="Karaoz U."/>
            <person name="Brodie E.L."/>
            <person name="Williams K.H."/>
            <person name="Hubbard S.S."/>
            <person name="Banfield J.F."/>
        </authorList>
    </citation>
    <scope>NUCLEOTIDE SEQUENCE [LARGE SCALE GENOMIC DNA]</scope>
</reference>
<dbReference type="InterPro" id="IPR015797">
    <property type="entry name" value="NUDIX_hydrolase-like_dom_sf"/>
</dbReference>
<dbReference type="AlphaFoldDB" id="A0A1G2HPA3"/>
<dbReference type="CDD" id="cd04683">
    <property type="entry name" value="NUDIX_Hydrolase"/>
    <property type="match status" value="1"/>
</dbReference>
<dbReference type="STRING" id="1802200.A2812_03460"/>
<dbReference type="GO" id="GO:0016787">
    <property type="term" value="F:hydrolase activity"/>
    <property type="evidence" value="ECO:0007669"/>
    <property type="project" value="UniProtKB-KW"/>
</dbReference>
<dbReference type="PROSITE" id="PS00893">
    <property type="entry name" value="NUDIX_BOX"/>
    <property type="match status" value="1"/>
</dbReference>
<protein>
    <recommendedName>
        <fullName evidence="3">Nudix hydrolase domain-containing protein</fullName>
    </recommendedName>
</protein>
<sequence>MGKERHQNIPASYLVLIKDNKVLLQRRFNTGYQDGKYSMVAGHVDKGETFTEAIIRETKEEAGIELKPENLKVAHVMHRDSGTNENNERVDVFFVADKWDGEIENKEPHKCDDLSWFELDNLPDNAIPYIKQAIDCIKNKIFYSEHGWH</sequence>
<name>A0A1G2HPA3_9BACT</name>
<accession>A0A1G2HPA3</accession>
<dbReference type="InterPro" id="IPR020084">
    <property type="entry name" value="NUDIX_hydrolase_CS"/>
</dbReference>
<dbReference type="Gene3D" id="3.90.79.10">
    <property type="entry name" value="Nucleoside Triphosphate Pyrophosphohydrolase"/>
    <property type="match status" value="1"/>
</dbReference>
<dbReference type="PANTHER" id="PTHR43046:SF14">
    <property type="entry name" value="MUTT_NUDIX FAMILY PROTEIN"/>
    <property type="match status" value="1"/>
</dbReference>
<dbReference type="InterPro" id="IPR000086">
    <property type="entry name" value="NUDIX_hydrolase_dom"/>
</dbReference>